<dbReference type="EMBL" id="PUHY01000010">
    <property type="protein sequence ID" value="PQO34230.1"/>
    <property type="molecule type" value="Genomic_DNA"/>
</dbReference>
<dbReference type="Pfam" id="PF04350">
    <property type="entry name" value="PilO"/>
    <property type="match status" value="1"/>
</dbReference>
<evidence type="ECO:0000256" key="1">
    <source>
        <dbReference type="SAM" id="Phobius"/>
    </source>
</evidence>
<evidence type="ECO:0000313" key="3">
    <source>
        <dbReference type="Proteomes" id="UP000238322"/>
    </source>
</evidence>
<dbReference type="Gene3D" id="3.30.70.60">
    <property type="match status" value="1"/>
</dbReference>
<proteinExistence type="predicted"/>
<dbReference type="GO" id="GO:0043683">
    <property type="term" value="P:type IV pilus assembly"/>
    <property type="evidence" value="ECO:0007669"/>
    <property type="project" value="InterPro"/>
</dbReference>
<reference evidence="2 3" key="1">
    <citation type="submission" date="2018-02" db="EMBL/GenBank/DDBJ databases">
        <title>Comparative genomes isolates from brazilian mangrove.</title>
        <authorList>
            <person name="Araujo J.E."/>
            <person name="Taketani R.G."/>
            <person name="Silva M.C.P."/>
            <person name="Loureco M.V."/>
            <person name="Andreote F.D."/>
        </authorList>
    </citation>
    <scope>NUCLEOTIDE SEQUENCE [LARGE SCALE GENOMIC DNA]</scope>
    <source>
        <strain evidence="2 3">Hex-1 MGV</strain>
    </source>
</reference>
<name>A0A2S8FQA7_9BACT</name>
<comment type="caution">
    <text evidence="2">The sequence shown here is derived from an EMBL/GenBank/DDBJ whole genome shotgun (WGS) entry which is preliminary data.</text>
</comment>
<dbReference type="InterPro" id="IPR014717">
    <property type="entry name" value="Transl_elong_EF1B/ribsomal_bS6"/>
</dbReference>
<organism evidence="2 3">
    <name type="scientific">Blastopirellula marina</name>
    <dbReference type="NCBI Taxonomy" id="124"/>
    <lineage>
        <taxon>Bacteria</taxon>
        <taxon>Pseudomonadati</taxon>
        <taxon>Planctomycetota</taxon>
        <taxon>Planctomycetia</taxon>
        <taxon>Pirellulales</taxon>
        <taxon>Pirellulaceae</taxon>
        <taxon>Blastopirellula</taxon>
    </lineage>
</organism>
<feature type="transmembrane region" description="Helical" evidence="1">
    <location>
        <begin position="12"/>
        <end position="31"/>
    </location>
</feature>
<dbReference type="AlphaFoldDB" id="A0A2S8FQA7"/>
<protein>
    <recommendedName>
        <fullName evidence="4">Type 4a pilus biogenesis protein PilO</fullName>
    </recommendedName>
</protein>
<accession>A0A2S8FQA7</accession>
<evidence type="ECO:0008006" key="4">
    <source>
        <dbReference type="Google" id="ProtNLM"/>
    </source>
</evidence>
<dbReference type="Proteomes" id="UP000238322">
    <property type="component" value="Unassembled WGS sequence"/>
</dbReference>
<dbReference type="RefSeq" id="WP_105329959.1">
    <property type="nucleotide sequence ID" value="NZ_PUHY01000010.1"/>
</dbReference>
<keyword evidence="1" id="KW-0472">Membrane</keyword>
<dbReference type="GO" id="GO:0043107">
    <property type="term" value="P:type IV pilus-dependent motility"/>
    <property type="evidence" value="ECO:0007669"/>
    <property type="project" value="InterPro"/>
</dbReference>
<keyword evidence="1" id="KW-1133">Transmembrane helix</keyword>
<evidence type="ECO:0000313" key="2">
    <source>
        <dbReference type="EMBL" id="PQO34230.1"/>
    </source>
</evidence>
<sequence>MKLSLPKSSTPLVVACLGVLVAFVMLVYLPLHRSIVAAEEELASQQATLYQEETLLAQIEAHKTECREIEKVTSKWGEVTNSNLHLSQLLGKVSREARQAGTDALRLDPGQVQTMQAVERIPVQLGCRGTFQEIHTLICQIEALPYKLWLERIELAPSDQQKHELNCEMEFAAFIVPVKDSH</sequence>
<dbReference type="OrthoDB" id="281242at2"/>
<gene>
    <name evidence="2" type="ORF">C5Y83_11895</name>
</gene>
<keyword evidence="1" id="KW-0812">Transmembrane</keyword>
<dbReference type="InterPro" id="IPR007445">
    <property type="entry name" value="PilO"/>
</dbReference>